<evidence type="ECO:0000256" key="10">
    <source>
        <dbReference type="HAMAP-Rule" id="MF_01151"/>
    </source>
</evidence>
<organism evidence="14 15">
    <name type="scientific">Candidatus Nephthysia bennettiae</name>
    <dbReference type="NCBI Taxonomy" id="3127016"/>
    <lineage>
        <taxon>Bacteria</taxon>
        <taxon>Bacillati</taxon>
        <taxon>Candidatus Dormiibacterota</taxon>
        <taxon>Candidatus Dormibacteria</taxon>
        <taxon>Candidatus Dormibacterales</taxon>
        <taxon>Candidatus Dormibacteraceae</taxon>
        <taxon>Candidatus Nephthysia</taxon>
    </lineage>
</organism>
<dbReference type="PANTHER" id="PTHR21237">
    <property type="entry name" value="GRPE PROTEIN"/>
    <property type="match status" value="1"/>
</dbReference>
<dbReference type="Gene3D" id="2.30.22.10">
    <property type="entry name" value="Head domain of nucleotide exchange factor GrpE"/>
    <property type="match status" value="1"/>
</dbReference>
<comment type="function">
    <text evidence="7 10 11">Participates actively in the response to hyperosmotic and heat shock by preventing the aggregation of stress-denatured proteins, in association with DnaK and GrpE. It is the nucleotide exchange factor for DnaK and may function as a thermosensor. Unfolded proteins bind initially to DnaJ; upon interaction with the DnaJ-bound protein, DnaK hydrolyzes its bound ATP, resulting in the formation of a stable complex. GrpE releases ADP from DnaK; ATP binding to DnaK triggers the release of the substrate protein, thus completing the reaction cycle. Several rounds of ATP-dependent interactions between DnaJ, DnaK and GrpE are required for fully efficient folding.</text>
</comment>
<evidence type="ECO:0000256" key="9">
    <source>
        <dbReference type="ARBA" id="ARBA00076414"/>
    </source>
</evidence>
<evidence type="ECO:0000256" key="6">
    <source>
        <dbReference type="ARBA" id="ARBA00023186"/>
    </source>
</evidence>
<dbReference type="PRINTS" id="PR00773">
    <property type="entry name" value="GRPEPROTEIN"/>
</dbReference>
<dbReference type="InterPro" id="IPR000740">
    <property type="entry name" value="GrpE"/>
</dbReference>
<comment type="subunit">
    <text evidence="3 10">Homodimer.</text>
</comment>
<accession>A0A934K1Y1</accession>
<protein>
    <recommendedName>
        <fullName evidence="8 10">Protein GrpE</fullName>
    </recommendedName>
    <alternativeName>
        <fullName evidence="9 10">HSP-70 cofactor</fullName>
    </alternativeName>
</protein>
<gene>
    <name evidence="10 14" type="primary">grpE</name>
    <name evidence="14" type="ORF">JF922_02835</name>
</gene>
<keyword evidence="5 10" id="KW-0346">Stress response</keyword>
<dbReference type="PANTHER" id="PTHR21237:SF23">
    <property type="entry name" value="GRPE PROTEIN HOMOLOG, MITOCHONDRIAL"/>
    <property type="match status" value="1"/>
</dbReference>
<evidence type="ECO:0000256" key="12">
    <source>
        <dbReference type="RuleBase" id="RU004478"/>
    </source>
</evidence>
<dbReference type="PROSITE" id="PS01071">
    <property type="entry name" value="GRPE"/>
    <property type="match status" value="1"/>
</dbReference>
<dbReference type="RefSeq" id="WP_338198902.1">
    <property type="nucleotide sequence ID" value="NZ_JAEKNR010000032.1"/>
</dbReference>
<feature type="region of interest" description="Disordered" evidence="13">
    <location>
        <begin position="1"/>
        <end position="39"/>
    </location>
</feature>
<proteinExistence type="inferred from homology"/>
<dbReference type="InterPro" id="IPR013805">
    <property type="entry name" value="GrpE_CC"/>
</dbReference>
<evidence type="ECO:0000256" key="11">
    <source>
        <dbReference type="RuleBase" id="RU000639"/>
    </source>
</evidence>
<dbReference type="SUPFAM" id="SSF51064">
    <property type="entry name" value="Head domain of nucleotide exchange factor GrpE"/>
    <property type="match status" value="1"/>
</dbReference>
<feature type="region of interest" description="Disordered" evidence="13">
    <location>
        <begin position="137"/>
        <end position="156"/>
    </location>
</feature>
<dbReference type="EMBL" id="JAEKNR010000032">
    <property type="protein sequence ID" value="MBJ7597010.1"/>
    <property type="molecule type" value="Genomic_DNA"/>
</dbReference>
<evidence type="ECO:0000256" key="3">
    <source>
        <dbReference type="ARBA" id="ARBA00011738"/>
    </source>
</evidence>
<dbReference type="Pfam" id="PF01025">
    <property type="entry name" value="GrpE"/>
    <property type="match status" value="1"/>
</dbReference>
<dbReference type="Proteomes" id="UP000612893">
    <property type="component" value="Unassembled WGS sequence"/>
</dbReference>
<dbReference type="AlphaFoldDB" id="A0A934K1Y1"/>
<evidence type="ECO:0000256" key="1">
    <source>
        <dbReference type="ARBA" id="ARBA00004496"/>
    </source>
</evidence>
<evidence type="ECO:0000256" key="5">
    <source>
        <dbReference type="ARBA" id="ARBA00023016"/>
    </source>
</evidence>
<comment type="similarity">
    <text evidence="2 10 12">Belongs to the GrpE family.</text>
</comment>
<evidence type="ECO:0000256" key="8">
    <source>
        <dbReference type="ARBA" id="ARBA00072274"/>
    </source>
</evidence>
<name>A0A934K1Y1_9BACT</name>
<dbReference type="NCBIfam" id="NF010738">
    <property type="entry name" value="PRK14140.1"/>
    <property type="match status" value="1"/>
</dbReference>
<evidence type="ECO:0000256" key="4">
    <source>
        <dbReference type="ARBA" id="ARBA00022490"/>
    </source>
</evidence>
<dbReference type="CDD" id="cd00446">
    <property type="entry name" value="GrpE"/>
    <property type="match status" value="1"/>
</dbReference>
<feature type="compositionally biased region" description="Acidic residues" evidence="13">
    <location>
        <begin position="145"/>
        <end position="156"/>
    </location>
</feature>
<dbReference type="SUPFAM" id="SSF58014">
    <property type="entry name" value="Coiled-coil domain of nucleotide exchange factor GrpE"/>
    <property type="match status" value="1"/>
</dbReference>
<sequence>MPTKRTDHDSTEEPRPRPSEGGVTAEATADSSPAQEVRDLASQLEEANGRLLRVAADFDNYRKRARQEQMDTMRYASATLAERLLPVLDDAQRTLEHVPEGVDEGWLKGLEMTFRQLDEVLGSVGIERIDAVGKRFDPSQHEAIGSEESDEHEEDTVVAELRPGYRIHDRVLRPALVRVARRPT</sequence>
<keyword evidence="6 10" id="KW-0143">Chaperone</keyword>
<comment type="subcellular location">
    <subcellularLocation>
        <location evidence="1 10">Cytoplasm</location>
    </subcellularLocation>
</comment>
<keyword evidence="15" id="KW-1185">Reference proteome</keyword>
<evidence type="ECO:0000313" key="14">
    <source>
        <dbReference type="EMBL" id="MBJ7597010.1"/>
    </source>
</evidence>
<evidence type="ECO:0000256" key="7">
    <source>
        <dbReference type="ARBA" id="ARBA00053401"/>
    </source>
</evidence>
<comment type="caution">
    <text evidence="14">The sequence shown here is derived from an EMBL/GenBank/DDBJ whole genome shotgun (WGS) entry which is preliminary data.</text>
</comment>
<evidence type="ECO:0000256" key="2">
    <source>
        <dbReference type="ARBA" id="ARBA00009054"/>
    </source>
</evidence>
<dbReference type="InterPro" id="IPR009012">
    <property type="entry name" value="GrpE_head"/>
</dbReference>
<evidence type="ECO:0000313" key="15">
    <source>
        <dbReference type="Proteomes" id="UP000612893"/>
    </source>
</evidence>
<feature type="compositionally biased region" description="Basic and acidic residues" evidence="13">
    <location>
        <begin position="1"/>
        <end position="18"/>
    </location>
</feature>
<keyword evidence="4 10" id="KW-0963">Cytoplasm</keyword>
<evidence type="ECO:0000256" key="13">
    <source>
        <dbReference type="SAM" id="MobiDB-lite"/>
    </source>
</evidence>
<dbReference type="Gene3D" id="3.90.20.20">
    <property type="match status" value="1"/>
</dbReference>
<reference evidence="14" key="1">
    <citation type="submission" date="2020-10" db="EMBL/GenBank/DDBJ databases">
        <title>Ca. Dormibacterota MAGs.</title>
        <authorList>
            <person name="Montgomery K."/>
        </authorList>
    </citation>
    <scope>NUCLEOTIDE SEQUENCE [LARGE SCALE GENOMIC DNA]</scope>
    <source>
        <strain evidence="14">SC8812_S17_10</strain>
    </source>
</reference>
<dbReference type="FunFam" id="2.30.22.10:FF:000001">
    <property type="entry name" value="Protein GrpE"/>
    <property type="match status" value="1"/>
</dbReference>
<dbReference type="HAMAP" id="MF_01151">
    <property type="entry name" value="GrpE"/>
    <property type="match status" value="1"/>
</dbReference>
<dbReference type="GO" id="GO:0005737">
    <property type="term" value="C:cytoplasm"/>
    <property type="evidence" value="ECO:0007669"/>
    <property type="project" value="UniProtKB-SubCell"/>
</dbReference>